<evidence type="ECO:0000256" key="8">
    <source>
        <dbReference type="SAM" id="MobiDB-lite"/>
    </source>
</evidence>
<dbReference type="EMBL" id="LODT01000020">
    <property type="protein sequence ID" value="KYQ99815.1"/>
    <property type="molecule type" value="Genomic_DNA"/>
</dbReference>
<feature type="region of interest" description="Disordered" evidence="8">
    <location>
        <begin position="348"/>
        <end position="368"/>
    </location>
</feature>
<keyword evidence="5 6" id="KW-0949">S-adenosyl-L-methionine</keyword>
<comment type="similarity">
    <text evidence="2 6">Belongs to the methyltransferase superfamily. LCMT family.</text>
</comment>
<dbReference type="AlphaFoldDB" id="A0A152A0R3"/>
<evidence type="ECO:0000256" key="5">
    <source>
        <dbReference type="ARBA" id="ARBA00022691"/>
    </source>
</evidence>
<dbReference type="InParanoid" id="A0A152A0R3"/>
<feature type="binding site" evidence="7">
    <location>
        <position position="83"/>
    </location>
    <ligand>
        <name>S-adenosyl-L-methionine</name>
        <dbReference type="ChEBI" id="CHEBI:59789"/>
    </ligand>
</feature>
<keyword evidence="3 6" id="KW-0489">Methyltransferase</keyword>
<dbReference type="Proteomes" id="UP000076078">
    <property type="component" value="Unassembled WGS sequence"/>
</dbReference>
<evidence type="ECO:0000256" key="2">
    <source>
        <dbReference type="ARBA" id="ARBA00010703"/>
    </source>
</evidence>
<feature type="binding site" evidence="7">
    <location>
        <begin position="185"/>
        <end position="186"/>
    </location>
    <ligand>
        <name>S-adenosyl-L-methionine</name>
        <dbReference type="ChEBI" id="CHEBI:59789"/>
    </ligand>
</feature>
<name>A0A152A0R3_TIELA</name>
<dbReference type="InterPro" id="IPR007213">
    <property type="entry name" value="Ppm1/Ppm2/Tcmp"/>
</dbReference>
<proteinExistence type="inferred from homology"/>
<dbReference type="InterPro" id="IPR016651">
    <property type="entry name" value="LCMT1"/>
</dbReference>
<keyword evidence="10" id="KW-1185">Reference proteome</keyword>
<dbReference type="STRING" id="361077.A0A152A0R3"/>
<protein>
    <recommendedName>
        <fullName evidence="6">Leucine carboxyl methyltransferase 1</fullName>
        <ecNumber evidence="6">2.1.1.233</ecNumber>
    </recommendedName>
</protein>
<dbReference type="InterPro" id="IPR029063">
    <property type="entry name" value="SAM-dependent_MTases_sf"/>
</dbReference>
<evidence type="ECO:0000256" key="7">
    <source>
        <dbReference type="PIRSR" id="PIRSR016305-1"/>
    </source>
</evidence>
<reference evidence="9 10" key="1">
    <citation type="submission" date="2015-12" db="EMBL/GenBank/DDBJ databases">
        <title>Dictyostelia acquired genes for synthesis and detection of signals that induce cell-type specialization by lateral gene transfer from prokaryotes.</title>
        <authorList>
            <person name="Gloeckner G."/>
            <person name="Schaap P."/>
        </authorList>
    </citation>
    <scope>NUCLEOTIDE SEQUENCE [LARGE SCALE GENOMIC DNA]</scope>
    <source>
        <strain evidence="9 10">TK</strain>
    </source>
</reference>
<dbReference type="SUPFAM" id="SSF53335">
    <property type="entry name" value="S-adenosyl-L-methionine-dependent methyltransferases"/>
    <property type="match status" value="1"/>
</dbReference>
<gene>
    <name evidence="9" type="ORF">DLAC_03764</name>
</gene>
<dbReference type="GO" id="GO:0018423">
    <property type="term" value="F:protein C-terminal leucine carboxyl O-methyltransferase activity"/>
    <property type="evidence" value="ECO:0007669"/>
    <property type="project" value="UniProtKB-EC"/>
</dbReference>
<dbReference type="Pfam" id="PF04072">
    <property type="entry name" value="LCM"/>
    <property type="match status" value="1"/>
</dbReference>
<evidence type="ECO:0000313" key="9">
    <source>
        <dbReference type="EMBL" id="KYQ99815.1"/>
    </source>
</evidence>
<feature type="binding site" evidence="7">
    <location>
        <position position="211"/>
    </location>
    <ligand>
        <name>S-adenosyl-L-methionine</name>
        <dbReference type="ChEBI" id="CHEBI:59789"/>
    </ligand>
</feature>
<dbReference type="OMA" id="IIYEPIR"/>
<dbReference type="OrthoDB" id="203237at2759"/>
<dbReference type="PANTHER" id="PTHR13600">
    <property type="entry name" value="LEUCINE CARBOXYL METHYLTRANSFERASE"/>
    <property type="match status" value="1"/>
</dbReference>
<dbReference type="GO" id="GO:0032259">
    <property type="term" value="P:methylation"/>
    <property type="evidence" value="ECO:0007669"/>
    <property type="project" value="UniProtKB-KW"/>
</dbReference>
<evidence type="ECO:0000256" key="1">
    <source>
        <dbReference type="ARBA" id="ARBA00000724"/>
    </source>
</evidence>
<dbReference type="PANTHER" id="PTHR13600:SF21">
    <property type="entry name" value="LEUCINE CARBOXYL METHYLTRANSFERASE 1"/>
    <property type="match status" value="1"/>
</dbReference>
<sequence>MDNNKIPPLSSFTSKKTIAPKRAVDHFSMKQGQKESIISTNDDAASCKLSAVDKGYYIDDFVKHFVKVPIKRPPLINRGFFSRVEAIEQFIKQFFTSYSQERKQIVSLGCGFDTLYFRLKKRGDTQNLVFFEVDYEEVVKNKIKIIKAQKELYQMIDQEWSQKLSGDYSSNVKINSPYYRLGCIDLKSLETFEIFDQLGIDYNLPTLFLSECVLIYIPTECGNNTIHWASSKFTESLFITYEQIKPSDEFGQMMLKNIEIKGCPLLSIQSFPEIKDQKKRYLDKGWNRVDVLDMRDVYNYFIDKNRIKETERLEIFDEFEEWDLIQTHYCYVLAIKSSQHLNDFNFENTKPLNSNNNNNNSINNKFIS</sequence>
<keyword evidence="4 6" id="KW-0808">Transferase</keyword>
<comment type="catalytic activity">
    <reaction evidence="1 6">
        <text>[phosphatase 2A protein]-C-terminal L-leucine + S-adenosyl-L-methionine = [phosphatase 2A protein]-C-terminal L-leucine methyl ester + S-adenosyl-L-homocysteine</text>
        <dbReference type="Rhea" id="RHEA:48544"/>
        <dbReference type="Rhea" id="RHEA-COMP:12134"/>
        <dbReference type="Rhea" id="RHEA-COMP:12135"/>
        <dbReference type="ChEBI" id="CHEBI:57856"/>
        <dbReference type="ChEBI" id="CHEBI:59789"/>
        <dbReference type="ChEBI" id="CHEBI:90516"/>
        <dbReference type="ChEBI" id="CHEBI:90517"/>
        <dbReference type="EC" id="2.1.1.233"/>
    </reaction>
</comment>
<organism evidence="9 10">
    <name type="scientific">Tieghemostelium lacteum</name>
    <name type="common">Slime mold</name>
    <name type="synonym">Dictyostelium lacteum</name>
    <dbReference type="NCBI Taxonomy" id="361077"/>
    <lineage>
        <taxon>Eukaryota</taxon>
        <taxon>Amoebozoa</taxon>
        <taxon>Evosea</taxon>
        <taxon>Eumycetozoa</taxon>
        <taxon>Dictyostelia</taxon>
        <taxon>Dictyosteliales</taxon>
        <taxon>Raperosteliaceae</taxon>
        <taxon>Tieghemostelium</taxon>
    </lineage>
</organism>
<evidence type="ECO:0000313" key="10">
    <source>
        <dbReference type="Proteomes" id="UP000076078"/>
    </source>
</evidence>
<dbReference type="EC" id="2.1.1.233" evidence="6"/>
<evidence type="ECO:0000256" key="4">
    <source>
        <dbReference type="ARBA" id="ARBA00022679"/>
    </source>
</evidence>
<comment type="caution">
    <text evidence="9">The sequence shown here is derived from an EMBL/GenBank/DDBJ whole genome shotgun (WGS) entry which is preliminary data.</text>
</comment>
<dbReference type="Gene3D" id="3.40.50.150">
    <property type="entry name" value="Vaccinia Virus protein VP39"/>
    <property type="match status" value="1"/>
</dbReference>
<feature type="binding site" evidence="7">
    <location>
        <position position="109"/>
    </location>
    <ligand>
        <name>S-adenosyl-L-methionine</name>
        <dbReference type="ChEBI" id="CHEBI:59789"/>
    </ligand>
</feature>
<accession>A0A152A0R3</accession>
<comment type="function">
    <text evidence="6">Methylates the carboxyl group of the C-terminal leucine residue of protein phosphatase 2A catalytic subunits to form alpha-leucine ester residues.</text>
</comment>
<feature type="compositionally biased region" description="Low complexity" evidence="8">
    <location>
        <begin position="353"/>
        <end position="368"/>
    </location>
</feature>
<evidence type="ECO:0000256" key="6">
    <source>
        <dbReference type="PIRNR" id="PIRNR016305"/>
    </source>
</evidence>
<dbReference type="PIRSF" id="PIRSF016305">
    <property type="entry name" value="LCM_mtfrase"/>
    <property type="match status" value="1"/>
</dbReference>
<dbReference type="FunCoup" id="A0A152A0R3">
    <property type="interactions" value="971"/>
</dbReference>
<evidence type="ECO:0000256" key="3">
    <source>
        <dbReference type="ARBA" id="ARBA00022603"/>
    </source>
</evidence>